<keyword evidence="3" id="KW-1185">Reference proteome</keyword>
<reference evidence="2" key="1">
    <citation type="submission" date="2022-01" db="EMBL/GenBank/DDBJ databases">
        <title>Complete genome of Methanomicrobium antiquum DSM 21220.</title>
        <authorList>
            <person name="Chen S.-C."/>
            <person name="You Y.-T."/>
            <person name="Zhou Y.-Z."/>
            <person name="Lai M.-C."/>
        </authorList>
    </citation>
    <scope>NUCLEOTIDE SEQUENCE</scope>
    <source>
        <strain evidence="2">DSM 21220</strain>
    </source>
</reference>
<keyword evidence="1" id="KW-0812">Transmembrane</keyword>
<evidence type="ECO:0000313" key="2">
    <source>
        <dbReference type="EMBL" id="WFN36342.1"/>
    </source>
</evidence>
<keyword evidence="1" id="KW-1133">Transmembrane helix</keyword>
<feature type="transmembrane region" description="Helical" evidence="1">
    <location>
        <begin position="167"/>
        <end position="185"/>
    </location>
</feature>
<keyword evidence="1" id="KW-0472">Membrane</keyword>
<name>A0AAF0JLQ1_9EURY</name>
<feature type="transmembrane region" description="Helical" evidence="1">
    <location>
        <begin position="197"/>
        <end position="218"/>
    </location>
</feature>
<dbReference type="Pfam" id="PF06695">
    <property type="entry name" value="Sm_multidrug_ex"/>
    <property type="match status" value="1"/>
</dbReference>
<accession>A0AAF0JLQ1</accession>
<feature type="transmembrane region" description="Helical" evidence="1">
    <location>
        <begin position="18"/>
        <end position="38"/>
    </location>
</feature>
<dbReference type="InterPro" id="IPR009577">
    <property type="entry name" value="Sm_multidrug_ex"/>
</dbReference>
<sequence length="230" mass="25289">MNTAPGNITQNMTRAGRICFNFLFPFALLGAFIFILFISLPYEIFLALLGLMGIYFVPPAGKESVIPLGISLGIPWWLIGTAIAMMDIVSTLFMILNFDLALKIPILGDRWMRSFMEHGEEFFAKHRWIEKFSSLGLAIFVMIPMQGTGGISTPIVGRMIGIPGKNVLLAVITGSLAGCYLIALGSEFIKDLFIADIKLGAGAVIIIALLFAGGVFLWNKNKRKLRERTP</sequence>
<dbReference type="RefSeq" id="WP_278099180.1">
    <property type="nucleotide sequence ID" value="NZ_CP091092.1"/>
</dbReference>
<organism evidence="2 3">
    <name type="scientific">Methanomicrobium antiquum</name>
    <dbReference type="NCBI Taxonomy" id="487686"/>
    <lineage>
        <taxon>Archaea</taxon>
        <taxon>Methanobacteriati</taxon>
        <taxon>Methanobacteriota</taxon>
        <taxon>Stenosarchaea group</taxon>
        <taxon>Methanomicrobia</taxon>
        <taxon>Methanomicrobiales</taxon>
        <taxon>Methanomicrobiaceae</taxon>
        <taxon>Methanomicrobium</taxon>
    </lineage>
</organism>
<evidence type="ECO:0000256" key="1">
    <source>
        <dbReference type="SAM" id="Phobius"/>
    </source>
</evidence>
<dbReference type="Proteomes" id="UP001218895">
    <property type="component" value="Chromosome"/>
</dbReference>
<feature type="transmembrane region" description="Helical" evidence="1">
    <location>
        <begin position="73"/>
        <end position="96"/>
    </location>
</feature>
<proteinExistence type="predicted"/>
<dbReference type="KEGG" id="manq:L1994_09365"/>
<dbReference type="EMBL" id="CP091092">
    <property type="protein sequence ID" value="WFN36342.1"/>
    <property type="molecule type" value="Genomic_DNA"/>
</dbReference>
<gene>
    <name evidence="2" type="ORF">L1994_09365</name>
</gene>
<dbReference type="GeneID" id="79950605"/>
<dbReference type="AlphaFoldDB" id="A0AAF0JLQ1"/>
<protein>
    <submittedName>
        <fullName evidence="2">Small multi-drug export protein</fullName>
    </submittedName>
</protein>
<evidence type="ECO:0000313" key="3">
    <source>
        <dbReference type="Proteomes" id="UP001218895"/>
    </source>
</evidence>